<proteinExistence type="predicted"/>
<dbReference type="EMBL" id="UINC01201874">
    <property type="protein sequence ID" value="SVE21410.1"/>
    <property type="molecule type" value="Genomic_DNA"/>
</dbReference>
<organism evidence="1">
    <name type="scientific">marine metagenome</name>
    <dbReference type="NCBI Taxonomy" id="408172"/>
    <lineage>
        <taxon>unclassified sequences</taxon>
        <taxon>metagenomes</taxon>
        <taxon>ecological metagenomes</taxon>
    </lineage>
</organism>
<evidence type="ECO:0000313" key="1">
    <source>
        <dbReference type="EMBL" id="SVE21410.1"/>
    </source>
</evidence>
<sequence length="39" mass="4163">MSCVTRQLRWLLLGVFLGVWGCGESVSSDSSIDSATDEG</sequence>
<name>A0A383BNL6_9ZZZZ</name>
<accession>A0A383BNL6</accession>
<gene>
    <name evidence="1" type="ORF">METZ01_LOCUS474264</name>
</gene>
<feature type="non-terminal residue" evidence="1">
    <location>
        <position position="39"/>
    </location>
</feature>
<reference evidence="1" key="1">
    <citation type="submission" date="2018-05" db="EMBL/GenBank/DDBJ databases">
        <authorList>
            <person name="Lanie J.A."/>
            <person name="Ng W.-L."/>
            <person name="Kazmierczak K.M."/>
            <person name="Andrzejewski T.M."/>
            <person name="Davidsen T.M."/>
            <person name="Wayne K.J."/>
            <person name="Tettelin H."/>
            <person name="Glass J.I."/>
            <person name="Rusch D."/>
            <person name="Podicherti R."/>
            <person name="Tsui H.-C.T."/>
            <person name="Winkler M.E."/>
        </authorList>
    </citation>
    <scope>NUCLEOTIDE SEQUENCE</scope>
</reference>
<dbReference type="AlphaFoldDB" id="A0A383BNL6"/>
<protein>
    <submittedName>
        <fullName evidence="1">Uncharacterized protein</fullName>
    </submittedName>
</protein>